<dbReference type="STRING" id="1848.SAMN05443637_12342"/>
<reference evidence="5 6" key="1">
    <citation type="submission" date="2016-11" db="EMBL/GenBank/DDBJ databases">
        <authorList>
            <person name="Jaros S."/>
            <person name="Januszkiewicz K."/>
            <person name="Wedrychowicz H."/>
        </authorList>
    </citation>
    <scope>NUCLEOTIDE SEQUENCE [LARGE SCALE GENOMIC DNA]</scope>
    <source>
        <strain evidence="5 6">DSM 43832</strain>
    </source>
</reference>
<keyword evidence="6" id="KW-1185">Reference proteome</keyword>
<accession>A0A1M6ZCB8</accession>
<proteinExistence type="predicted"/>
<keyword evidence="1 5" id="KW-0808">Transferase</keyword>
<keyword evidence="3" id="KW-0812">Transmembrane</keyword>
<dbReference type="GO" id="GO:0006654">
    <property type="term" value="P:phosphatidic acid biosynthetic process"/>
    <property type="evidence" value="ECO:0007669"/>
    <property type="project" value="TreeGrafter"/>
</dbReference>
<evidence type="ECO:0000256" key="3">
    <source>
        <dbReference type="SAM" id="Phobius"/>
    </source>
</evidence>
<dbReference type="Proteomes" id="UP000184363">
    <property type="component" value="Unassembled WGS sequence"/>
</dbReference>
<dbReference type="AlphaFoldDB" id="A0A1M6ZCB8"/>
<keyword evidence="3" id="KW-1133">Transmembrane helix</keyword>
<dbReference type="SMART" id="SM00563">
    <property type="entry name" value="PlsC"/>
    <property type="match status" value="1"/>
</dbReference>
<dbReference type="GO" id="GO:0003841">
    <property type="term" value="F:1-acylglycerol-3-phosphate O-acyltransferase activity"/>
    <property type="evidence" value="ECO:0007669"/>
    <property type="project" value="TreeGrafter"/>
</dbReference>
<evidence type="ECO:0000313" key="5">
    <source>
        <dbReference type="EMBL" id="SHL28128.1"/>
    </source>
</evidence>
<feature type="domain" description="Phospholipid/glycerol acyltransferase" evidence="4">
    <location>
        <begin position="63"/>
        <end position="181"/>
    </location>
</feature>
<dbReference type="EMBL" id="FRAP01000023">
    <property type="protein sequence ID" value="SHL28128.1"/>
    <property type="molecule type" value="Genomic_DNA"/>
</dbReference>
<evidence type="ECO:0000313" key="6">
    <source>
        <dbReference type="Proteomes" id="UP000184363"/>
    </source>
</evidence>
<sequence>MTDTPARVPLLTFWQKLVLSFRRRWSDCGFWYGLAITVLWPFAMFGVKVGFRGGEHIPKTGGVLLACNHVSGCDPIYDVAFVIANGRMPRFLAKAELWKVPIVRRVLGGGKHVPVQRESVRAADAFKEAVAALERGEVVVFYPEGTYTGDPDFWPMKSKNGIGRIALMTGAPVIPVANWGSQDLLPPDGRLKPFPRKRVLVAAGPPVDLEKWRGGPRTRSALDAATAAIMADVTKLVAQLRGEEPPAQAYDPDAARKAS</sequence>
<dbReference type="RefSeq" id="WP_073459793.1">
    <property type="nucleotide sequence ID" value="NZ_CALGVN010000020.1"/>
</dbReference>
<dbReference type="Pfam" id="PF01553">
    <property type="entry name" value="Acyltransferase"/>
    <property type="match status" value="1"/>
</dbReference>
<dbReference type="GO" id="GO:0005886">
    <property type="term" value="C:plasma membrane"/>
    <property type="evidence" value="ECO:0007669"/>
    <property type="project" value="TreeGrafter"/>
</dbReference>
<protein>
    <submittedName>
        <fullName evidence="5">1-acyl-sn-glycerol-3-phosphate acyltransferases</fullName>
    </submittedName>
</protein>
<feature type="transmembrane region" description="Helical" evidence="3">
    <location>
        <begin position="30"/>
        <end position="51"/>
    </location>
</feature>
<dbReference type="PANTHER" id="PTHR10434:SF55">
    <property type="entry name" value="POSSIBLE ACYLTRANSFERASE"/>
    <property type="match status" value="1"/>
</dbReference>
<organism evidence="5 6">
    <name type="scientific">Pseudonocardia thermophila</name>
    <dbReference type="NCBI Taxonomy" id="1848"/>
    <lineage>
        <taxon>Bacteria</taxon>
        <taxon>Bacillati</taxon>
        <taxon>Actinomycetota</taxon>
        <taxon>Actinomycetes</taxon>
        <taxon>Pseudonocardiales</taxon>
        <taxon>Pseudonocardiaceae</taxon>
        <taxon>Pseudonocardia</taxon>
    </lineage>
</organism>
<dbReference type="InterPro" id="IPR002123">
    <property type="entry name" value="Plipid/glycerol_acylTrfase"/>
</dbReference>
<evidence type="ECO:0000259" key="4">
    <source>
        <dbReference type="SMART" id="SM00563"/>
    </source>
</evidence>
<dbReference type="PANTHER" id="PTHR10434">
    <property type="entry name" value="1-ACYL-SN-GLYCEROL-3-PHOSPHATE ACYLTRANSFERASE"/>
    <property type="match status" value="1"/>
</dbReference>
<gene>
    <name evidence="5" type="ORF">SAMN05443637_12342</name>
</gene>
<evidence type="ECO:0000256" key="2">
    <source>
        <dbReference type="ARBA" id="ARBA00023315"/>
    </source>
</evidence>
<keyword evidence="2 5" id="KW-0012">Acyltransferase</keyword>
<keyword evidence="3" id="KW-0472">Membrane</keyword>
<dbReference type="OrthoDB" id="9806008at2"/>
<dbReference type="CDD" id="cd07989">
    <property type="entry name" value="LPLAT_AGPAT-like"/>
    <property type="match status" value="1"/>
</dbReference>
<name>A0A1M6ZCB8_PSETH</name>
<evidence type="ECO:0000256" key="1">
    <source>
        <dbReference type="ARBA" id="ARBA00022679"/>
    </source>
</evidence>
<dbReference type="SUPFAM" id="SSF69593">
    <property type="entry name" value="Glycerol-3-phosphate (1)-acyltransferase"/>
    <property type="match status" value="1"/>
</dbReference>